<protein>
    <submittedName>
        <fullName evidence="2">Uncharacterized protein</fullName>
    </submittedName>
</protein>
<gene>
    <name evidence="2" type="ORF">F0L74_05945</name>
</gene>
<reference evidence="2 3" key="2">
    <citation type="submission" date="2019-09" db="EMBL/GenBank/DDBJ databases">
        <authorList>
            <person name="Jin C."/>
        </authorList>
    </citation>
    <scope>NUCLEOTIDE SEQUENCE [LARGE SCALE GENOMIC DNA]</scope>
    <source>
        <strain evidence="2 3">BN140078</strain>
    </source>
</reference>
<accession>A0A5B2W3R7</accession>
<dbReference type="Proteomes" id="UP000324611">
    <property type="component" value="Unassembled WGS sequence"/>
</dbReference>
<keyword evidence="1" id="KW-0732">Signal</keyword>
<evidence type="ECO:0000313" key="2">
    <source>
        <dbReference type="EMBL" id="KAA2245498.1"/>
    </source>
</evidence>
<comment type="caution">
    <text evidence="2">The sequence shown here is derived from an EMBL/GenBank/DDBJ whole genome shotgun (WGS) entry which is preliminary data.</text>
</comment>
<dbReference type="RefSeq" id="WP_149836888.1">
    <property type="nucleotide sequence ID" value="NZ_VUOC01000001.1"/>
</dbReference>
<feature type="chain" id="PRO_5022842231" evidence="1">
    <location>
        <begin position="23"/>
        <end position="136"/>
    </location>
</feature>
<organism evidence="2 3">
    <name type="scientific">Chitinophaga agrisoli</name>
    <dbReference type="NCBI Taxonomy" id="2607653"/>
    <lineage>
        <taxon>Bacteria</taxon>
        <taxon>Pseudomonadati</taxon>
        <taxon>Bacteroidota</taxon>
        <taxon>Chitinophagia</taxon>
        <taxon>Chitinophagales</taxon>
        <taxon>Chitinophagaceae</taxon>
        <taxon>Chitinophaga</taxon>
    </lineage>
</organism>
<feature type="signal peptide" evidence="1">
    <location>
        <begin position="1"/>
        <end position="22"/>
    </location>
</feature>
<sequence length="136" mass="14879">MKKLLILSAVSMLVAVAFECQAQVVNQVQRITASDTLTNADTAYLSFNSIGSHLKSIQVSVDKISGTVAGSVFIQATVDGFNWDSVTDTLTLANQANNKRTWFFTNTYYNSYRARSITSGTMQAKINAALLRRGDE</sequence>
<dbReference type="AlphaFoldDB" id="A0A5B2W3R7"/>
<reference evidence="2 3" key="1">
    <citation type="submission" date="2019-09" db="EMBL/GenBank/DDBJ databases">
        <title>Chitinophaga ginsengihumi sp. nov., isolated from soil of ginseng rhizosphere.</title>
        <authorList>
            <person name="Lee J."/>
        </authorList>
    </citation>
    <scope>NUCLEOTIDE SEQUENCE [LARGE SCALE GENOMIC DNA]</scope>
    <source>
        <strain evidence="2 3">BN140078</strain>
    </source>
</reference>
<proteinExistence type="predicted"/>
<dbReference type="EMBL" id="VUOC01000001">
    <property type="protein sequence ID" value="KAA2245498.1"/>
    <property type="molecule type" value="Genomic_DNA"/>
</dbReference>
<name>A0A5B2W3R7_9BACT</name>
<evidence type="ECO:0000256" key="1">
    <source>
        <dbReference type="SAM" id="SignalP"/>
    </source>
</evidence>
<evidence type="ECO:0000313" key="3">
    <source>
        <dbReference type="Proteomes" id="UP000324611"/>
    </source>
</evidence>
<keyword evidence="3" id="KW-1185">Reference proteome</keyword>